<keyword evidence="1" id="KW-1133">Transmembrane helix</keyword>
<dbReference type="Proteomes" id="UP000638188">
    <property type="component" value="Unassembled WGS sequence"/>
</dbReference>
<dbReference type="InterPro" id="IPR025178">
    <property type="entry name" value="Lnb_N"/>
</dbReference>
<evidence type="ECO:0000259" key="2">
    <source>
        <dbReference type="Pfam" id="PF13387"/>
    </source>
</evidence>
<dbReference type="EMBL" id="BMFF01000004">
    <property type="protein sequence ID" value="GGD03668.1"/>
    <property type="molecule type" value="Genomic_DNA"/>
</dbReference>
<feature type="transmembrane region" description="Helical" evidence="1">
    <location>
        <begin position="32"/>
        <end position="51"/>
    </location>
</feature>
<evidence type="ECO:0000313" key="4">
    <source>
        <dbReference type="Proteomes" id="UP000638188"/>
    </source>
</evidence>
<dbReference type="Pfam" id="PF13387">
    <property type="entry name" value="Lnb_N"/>
    <property type="match status" value="1"/>
</dbReference>
<proteinExistence type="predicted"/>
<feature type="transmembrane region" description="Helical" evidence="1">
    <location>
        <begin position="58"/>
        <end position="75"/>
    </location>
</feature>
<sequence length="328" mass="37512">MRIMLSVFTFLIILSSLWAVLALWFQAHWGIAGRYLFSGLWVVGSLLLIWLAWKGSAWLGIGIYVIAFAGLLFWWNSLEPSHDRDWADDLAHITTGEVQGSTVVLHNVRNFSWRSDQDYDTVWETRQYDLNQLASVDVVTSYWGIPAIAHILVSFGFSDGRFITFTVEVRREQTEVFSELGGFFKQFELAIIASDERDVIHVRTNVRGEDAYLYRVELSDAAMRSLFLAYVNQANRLAEQPRFYQTVTANCTTLVFKMMQSIVDGLPFDYRLLLSGYLPSYIQKMGGLQPDVAMAELRQAGRITLRAREAGHSKNFSRVIRQGVPGWR</sequence>
<reference evidence="4" key="1">
    <citation type="journal article" date="2019" name="Int. J. Syst. Evol. Microbiol.">
        <title>The Global Catalogue of Microorganisms (GCM) 10K type strain sequencing project: providing services to taxonomists for standard genome sequencing and annotation.</title>
        <authorList>
            <consortium name="The Broad Institute Genomics Platform"/>
            <consortium name="The Broad Institute Genome Sequencing Center for Infectious Disease"/>
            <person name="Wu L."/>
            <person name="Ma J."/>
        </authorList>
    </citation>
    <scope>NUCLEOTIDE SEQUENCE [LARGE SCALE GENOMIC DNA]</scope>
    <source>
        <strain evidence="4">CGMCC 1.12482</strain>
    </source>
</reference>
<accession>A0ABQ1PUC0</accession>
<keyword evidence="1" id="KW-0472">Membrane</keyword>
<organism evidence="3 4">
    <name type="scientific">Halopseudomonas salina</name>
    <dbReference type="NCBI Taxonomy" id="1323744"/>
    <lineage>
        <taxon>Bacteria</taxon>
        <taxon>Pseudomonadati</taxon>
        <taxon>Pseudomonadota</taxon>
        <taxon>Gammaproteobacteria</taxon>
        <taxon>Pseudomonadales</taxon>
        <taxon>Pseudomonadaceae</taxon>
        <taxon>Halopseudomonas</taxon>
    </lineage>
</organism>
<feature type="domain" description="Lnb N-terminal periplasmic" evidence="2">
    <location>
        <begin position="122"/>
        <end position="276"/>
    </location>
</feature>
<evidence type="ECO:0000256" key="1">
    <source>
        <dbReference type="SAM" id="Phobius"/>
    </source>
</evidence>
<comment type="caution">
    <text evidence="3">The sequence shown here is derived from an EMBL/GenBank/DDBJ whole genome shotgun (WGS) entry which is preliminary data.</text>
</comment>
<gene>
    <name evidence="3" type="ORF">GCM10007418_23450</name>
</gene>
<name>A0ABQ1PUC0_9GAMM</name>
<evidence type="ECO:0000313" key="3">
    <source>
        <dbReference type="EMBL" id="GGD03668.1"/>
    </source>
</evidence>
<keyword evidence="4" id="KW-1185">Reference proteome</keyword>
<protein>
    <submittedName>
        <fullName evidence="3">Membrane protein</fullName>
    </submittedName>
</protein>
<keyword evidence="1" id="KW-0812">Transmembrane</keyword>